<dbReference type="EMBL" id="JAGDYL010000034">
    <property type="protein sequence ID" value="MBO1806460.1"/>
    <property type="molecule type" value="Genomic_DNA"/>
</dbReference>
<evidence type="ECO:0000259" key="11">
    <source>
        <dbReference type="Pfam" id="PF07730"/>
    </source>
</evidence>
<dbReference type="SUPFAM" id="SSF55874">
    <property type="entry name" value="ATPase domain of HSP90 chaperone/DNA topoisomerase II/histidine kinase"/>
    <property type="match status" value="1"/>
</dbReference>
<dbReference type="Gene3D" id="1.20.5.1930">
    <property type="match status" value="1"/>
</dbReference>
<dbReference type="InterPro" id="IPR011712">
    <property type="entry name" value="Sig_transdc_His_kin_sub3_dim/P"/>
</dbReference>
<evidence type="ECO:0000256" key="5">
    <source>
        <dbReference type="ARBA" id="ARBA00022741"/>
    </source>
</evidence>
<feature type="compositionally biased region" description="Pro residues" evidence="9">
    <location>
        <begin position="96"/>
        <end position="105"/>
    </location>
</feature>
<evidence type="ECO:0000256" key="7">
    <source>
        <dbReference type="ARBA" id="ARBA00022840"/>
    </source>
</evidence>
<dbReference type="Gene3D" id="3.30.565.10">
    <property type="entry name" value="Histidine kinase-like ATPase, C-terminal domain"/>
    <property type="match status" value="1"/>
</dbReference>
<organism evidence="12 13">
    <name type="scientific">Leucobacter ruminantium</name>
    <dbReference type="NCBI Taxonomy" id="1289170"/>
    <lineage>
        <taxon>Bacteria</taxon>
        <taxon>Bacillati</taxon>
        <taxon>Actinomycetota</taxon>
        <taxon>Actinomycetes</taxon>
        <taxon>Micrococcales</taxon>
        <taxon>Microbacteriaceae</taxon>
        <taxon>Leucobacter</taxon>
    </lineage>
</organism>
<dbReference type="Proteomes" id="UP000664398">
    <property type="component" value="Unassembled WGS sequence"/>
</dbReference>
<dbReference type="EC" id="2.7.13.3" evidence="2"/>
<feature type="region of interest" description="Disordered" evidence="9">
    <location>
        <begin position="1"/>
        <end position="111"/>
    </location>
</feature>
<evidence type="ECO:0000313" key="13">
    <source>
        <dbReference type="Proteomes" id="UP000664398"/>
    </source>
</evidence>
<comment type="caution">
    <text evidence="12">The sequence shown here is derived from an EMBL/GenBank/DDBJ whole genome shotgun (WGS) entry which is preliminary data.</text>
</comment>
<keyword evidence="4" id="KW-0808">Transferase</keyword>
<keyword evidence="13" id="KW-1185">Reference proteome</keyword>
<feature type="compositionally biased region" description="Low complexity" evidence="9">
    <location>
        <begin position="59"/>
        <end position="69"/>
    </location>
</feature>
<keyword evidence="10" id="KW-0472">Membrane</keyword>
<feature type="transmembrane region" description="Helical" evidence="10">
    <location>
        <begin position="147"/>
        <end position="174"/>
    </location>
</feature>
<name>A0A939M3T4_9MICO</name>
<accession>A0A939M3T4</accession>
<dbReference type="CDD" id="cd16917">
    <property type="entry name" value="HATPase_UhpB-NarQ-NarX-like"/>
    <property type="match status" value="1"/>
</dbReference>
<dbReference type="PANTHER" id="PTHR24421:SF10">
    <property type="entry name" value="NITRATE_NITRITE SENSOR PROTEIN NARQ"/>
    <property type="match status" value="1"/>
</dbReference>
<evidence type="ECO:0000256" key="2">
    <source>
        <dbReference type="ARBA" id="ARBA00012438"/>
    </source>
</evidence>
<keyword evidence="5" id="KW-0547">Nucleotide-binding</keyword>
<comment type="catalytic activity">
    <reaction evidence="1">
        <text>ATP + protein L-histidine = ADP + protein N-phospho-L-histidine.</text>
        <dbReference type="EC" id="2.7.13.3"/>
    </reaction>
</comment>
<evidence type="ECO:0000256" key="1">
    <source>
        <dbReference type="ARBA" id="ARBA00000085"/>
    </source>
</evidence>
<dbReference type="RefSeq" id="WP_208046916.1">
    <property type="nucleotide sequence ID" value="NZ_JAGDYL010000034.1"/>
</dbReference>
<dbReference type="InterPro" id="IPR036890">
    <property type="entry name" value="HATPase_C_sf"/>
</dbReference>
<dbReference type="PANTHER" id="PTHR24421">
    <property type="entry name" value="NITRATE/NITRITE SENSOR PROTEIN NARX-RELATED"/>
    <property type="match status" value="1"/>
</dbReference>
<reference evidence="12" key="1">
    <citation type="submission" date="2021-03" db="EMBL/GenBank/DDBJ databases">
        <title>Leucobacter chromiisoli sp. nov., isolated from chromium-containing soil of chemical plant.</title>
        <authorList>
            <person name="Xu Z."/>
        </authorList>
    </citation>
    <scope>NUCLEOTIDE SEQUENCE</scope>
    <source>
        <strain evidence="12">A2</strain>
    </source>
</reference>
<feature type="transmembrane region" description="Helical" evidence="10">
    <location>
        <begin position="256"/>
        <end position="275"/>
    </location>
</feature>
<keyword evidence="8" id="KW-0902">Two-component regulatory system</keyword>
<sequence length="506" mass="52391">MNDTVPLTDPAPGPDPAARTIGPEQPTVPLVSEQPAQSERPAQLDAGVQGSPDRPTGQAAASTAPTAPLDPAPDRASTAQLSGVPAPTALQDPAPAAAPEPPAPVASPQRHDRRPPLRILLTILHLSAYGVVGFGLIGTLFGMLGTGIALIFVIGVGLVVLVALVYALFGIAWFEAQRVAGLYELDVPPLRLVPARSPGFKGWLGAVCRQSIDGRMWRSLANFGLSSTMGALVLFCAQGAVHGVVYALSSGRGADFVALVGSVLALAVIVGTALLHRLLSIAIIPAGVREKELTERAAKSAQQREGAVRAADLERTRIERDLHDGVQPRLVSVGMTLGLAHQKIDDDPEAAKALVAEAHTSTKAAITELRQLARGIYASVLDDRGLDAALSALAARSHIPVQLDVRMSGRCSRDAEAAVYFAIAESLTNAAKHSRAGECRVVVRMRDDGATLWARVEDNGIGGARVVPGGGLDGIINRIIAAGGTTALDSPQGGPTALEVSVPCAS</sequence>
<feature type="transmembrane region" description="Helical" evidence="10">
    <location>
        <begin position="220"/>
        <end position="244"/>
    </location>
</feature>
<keyword evidence="6 12" id="KW-0418">Kinase</keyword>
<evidence type="ECO:0000256" key="9">
    <source>
        <dbReference type="SAM" id="MobiDB-lite"/>
    </source>
</evidence>
<feature type="domain" description="Signal transduction histidine kinase subgroup 3 dimerisation and phosphoacceptor" evidence="11">
    <location>
        <begin position="314"/>
        <end position="377"/>
    </location>
</feature>
<keyword evidence="7" id="KW-0067">ATP-binding</keyword>
<evidence type="ECO:0000313" key="12">
    <source>
        <dbReference type="EMBL" id="MBO1806460.1"/>
    </source>
</evidence>
<keyword evidence="3" id="KW-0597">Phosphoprotein</keyword>
<keyword evidence="10" id="KW-0812">Transmembrane</keyword>
<dbReference type="GO" id="GO:0016020">
    <property type="term" value="C:membrane"/>
    <property type="evidence" value="ECO:0007669"/>
    <property type="project" value="InterPro"/>
</dbReference>
<dbReference type="AlphaFoldDB" id="A0A939M3T4"/>
<evidence type="ECO:0000256" key="6">
    <source>
        <dbReference type="ARBA" id="ARBA00022777"/>
    </source>
</evidence>
<evidence type="ECO:0000256" key="10">
    <source>
        <dbReference type="SAM" id="Phobius"/>
    </source>
</evidence>
<protein>
    <recommendedName>
        <fullName evidence="2">histidine kinase</fullName>
        <ecNumber evidence="2">2.7.13.3</ecNumber>
    </recommendedName>
</protein>
<dbReference type="InterPro" id="IPR050482">
    <property type="entry name" value="Sensor_HK_TwoCompSys"/>
</dbReference>
<dbReference type="GO" id="GO:0005524">
    <property type="term" value="F:ATP binding"/>
    <property type="evidence" value="ECO:0007669"/>
    <property type="project" value="UniProtKB-KW"/>
</dbReference>
<dbReference type="Pfam" id="PF07730">
    <property type="entry name" value="HisKA_3"/>
    <property type="match status" value="1"/>
</dbReference>
<dbReference type="GO" id="GO:0046983">
    <property type="term" value="F:protein dimerization activity"/>
    <property type="evidence" value="ECO:0007669"/>
    <property type="project" value="InterPro"/>
</dbReference>
<dbReference type="GO" id="GO:0000155">
    <property type="term" value="F:phosphorelay sensor kinase activity"/>
    <property type="evidence" value="ECO:0007669"/>
    <property type="project" value="InterPro"/>
</dbReference>
<gene>
    <name evidence="12" type="ORF">J4H91_14230</name>
</gene>
<evidence type="ECO:0000256" key="3">
    <source>
        <dbReference type="ARBA" id="ARBA00022553"/>
    </source>
</evidence>
<evidence type="ECO:0000256" key="8">
    <source>
        <dbReference type="ARBA" id="ARBA00023012"/>
    </source>
</evidence>
<feature type="compositionally biased region" description="Low complexity" evidence="9">
    <location>
        <begin position="85"/>
        <end position="95"/>
    </location>
</feature>
<evidence type="ECO:0000256" key="4">
    <source>
        <dbReference type="ARBA" id="ARBA00022679"/>
    </source>
</evidence>
<proteinExistence type="predicted"/>
<feature type="transmembrane region" description="Helical" evidence="10">
    <location>
        <begin position="119"/>
        <end position="141"/>
    </location>
</feature>
<keyword evidence="10" id="KW-1133">Transmembrane helix</keyword>